<evidence type="ECO:0000313" key="2">
    <source>
        <dbReference type="Proteomes" id="UP000078200"/>
    </source>
</evidence>
<reference evidence="1" key="1">
    <citation type="submission" date="2020-05" db="UniProtKB">
        <authorList>
            <consortium name="EnsemblMetazoa"/>
        </authorList>
    </citation>
    <scope>IDENTIFICATION</scope>
    <source>
        <strain evidence="1">TTRI</strain>
    </source>
</reference>
<proteinExistence type="predicted"/>
<protein>
    <submittedName>
        <fullName evidence="1">Uncharacterized protein</fullName>
    </submittedName>
</protein>
<dbReference type="EnsemblMetazoa" id="GAUT011206-RA">
    <property type="protein sequence ID" value="GAUT011206-PA"/>
    <property type="gene ID" value="GAUT011206"/>
</dbReference>
<dbReference type="Proteomes" id="UP000078200">
    <property type="component" value="Unassembled WGS sequence"/>
</dbReference>
<organism evidence="1 2">
    <name type="scientific">Glossina austeni</name>
    <name type="common">Savannah tsetse fly</name>
    <dbReference type="NCBI Taxonomy" id="7395"/>
    <lineage>
        <taxon>Eukaryota</taxon>
        <taxon>Metazoa</taxon>
        <taxon>Ecdysozoa</taxon>
        <taxon>Arthropoda</taxon>
        <taxon>Hexapoda</taxon>
        <taxon>Insecta</taxon>
        <taxon>Pterygota</taxon>
        <taxon>Neoptera</taxon>
        <taxon>Endopterygota</taxon>
        <taxon>Diptera</taxon>
        <taxon>Brachycera</taxon>
        <taxon>Muscomorpha</taxon>
        <taxon>Hippoboscoidea</taxon>
        <taxon>Glossinidae</taxon>
        <taxon>Glossina</taxon>
    </lineage>
</organism>
<sequence>MERIYIENSKVAAKTSTTSVITSSVSVSTGAATLSAASPGSVTSASQLQLALLDSKTEENHSSRMQPTLPQTAGTADMDLTAVQSMDWFFKKEQIYLLAQFWQQF</sequence>
<keyword evidence="2" id="KW-1185">Reference proteome</keyword>
<dbReference type="AlphaFoldDB" id="A0A1A9UPG4"/>
<dbReference type="VEuPathDB" id="VectorBase:GAUT011206"/>
<evidence type="ECO:0000313" key="1">
    <source>
        <dbReference type="EnsemblMetazoa" id="GAUT011206-PA"/>
    </source>
</evidence>
<accession>A0A1A9UPG4</accession>
<name>A0A1A9UPG4_GLOAU</name>